<dbReference type="GO" id="GO:0005886">
    <property type="term" value="C:plasma membrane"/>
    <property type="evidence" value="ECO:0007669"/>
    <property type="project" value="UniProtKB-SubCell"/>
</dbReference>
<gene>
    <name evidence="15" type="ORF">LR394_18730</name>
</gene>
<dbReference type="InterPro" id="IPR050083">
    <property type="entry name" value="HtpX_protease"/>
</dbReference>
<dbReference type="PANTHER" id="PTHR43221:SF1">
    <property type="entry name" value="PROTEASE HTPX"/>
    <property type="match status" value="1"/>
</dbReference>
<comment type="cofactor">
    <cofactor evidence="1">
        <name>Zn(2+)</name>
        <dbReference type="ChEBI" id="CHEBI:29105"/>
    </cofactor>
</comment>
<evidence type="ECO:0000256" key="7">
    <source>
        <dbReference type="ARBA" id="ARBA00022801"/>
    </source>
</evidence>
<dbReference type="Gene3D" id="3.30.2010.10">
    <property type="entry name" value="Metalloproteases ('zincins'), catalytic domain"/>
    <property type="match status" value="1"/>
</dbReference>
<comment type="caution">
    <text evidence="15">The sequence shown here is derived from an EMBL/GenBank/DDBJ whole genome shotgun (WGS) entry which is preliminary data.</text>
</comment>
<feature type="transmembrane region" description="Helical" evidence="13">
    <location>
        <begin position="12"/>
        <end position="34"/>
    </location>
</feature>
<keyword evidence="3" id="KW-1003">Cell membrane</keyword>
<dbReference type="EMBL" id="JAJOMB010000009">
    <property type="protein sequence ID" value="MCD5312947.1"/>
    <property type="molecule type" value="Genomic_DNA"/>
</dbReference>
<keyword evidence="9 13" id="KW-1133">Transmembrane helix</keyword>
<reference evidence="15" key="1">
    <citation type="submission" date="2021-11" db="EMBL/GenBank/DDBJ databases">
        <title>Streptomyces corallinus and Kineosporia corallina sp. nov., two new coral-derived marine actinobacteria.</title>
        <authorList>
            <person name="Buangrab K."/>
            <person name="Sutthacheep M."/>
            <person name="Yeemin T."/>
            <person name="Harunari E."/>
            <person name="Igarashi Y."/>
            <person name="Sripreechasak P."/>
            <person name="Kanchanasin P."/>
            <person name="Tanasupawat S."/>
            <person name="Phongsopitanun W."/>
        </authorList>
    </citation>
    <scope>NUCLEOTIDE SEQUENCE</scope>
    <source>
        <strain evidence="15">JCM 31032</strain>
    </source>
</reference>
<keyword evidence="10" id="KW-0482">Metalloprotease</keyword>
<keyword evidence="8" id="KW-0862">Zinc</keyword>
<evidence type="ECO:0000256" key="2">
    <source>
        <dbReference type="ARBA" id="ARBA00004651"/>
    </source>
</evidence>
<evidence type="ECO:0000259" key="14">
    <source>
        <dbReference type="Pfam" id="PF01435"/>
    </source>
</evidence>
<dbReference type="InterPro" id="IPR001915">
    <property type="entry name" value="Peptidase_M48"/>
</dbReference>
<keyword evidence="4" id="KW-0645">Protease</keyword>
<evidence type="ECO:0000256" key="3">
    <source>
        <dbReference type="ARBA" id="ARBA00022475"/>
    </source>
</evidence>
<dbReference type="GO" id="GO:0006508">
    <property type="term" value="P:proteolysis"/>
    <property type="evidence" value="ECO:0007669"/>
    <property type="project" value="UniProtKB-KW"/>
</dbReference>
<evidence type="ECO:0000256" key="13">
    <source>
        <dbReference type="SAM" id="Phobius"/>
    </source>
</evidence>
<dbReference type="GO" id="GO:0004222">
    <property type="term" value="F:metalloendopeptidase activity"/>
    <property type="evidence" value="ECO:0007669"/>
    <property type="project" value="InterPro"/>
</dbReference>
<keyword evidence="11 13" id="KW-0472">Membrane</keyword>
<dbReference type="Pfam" id="PF01435">
    <property type="entry name" value="Peptidase_M48"/>
    <property type="match status" value="1"/>
</dbReference>
<keyword evidence="7" id="KW-0378">Hydrolase</keyword>
<dbReference type="AlphaFoldDB" id="A0A9X1ND04"/>
<evidence type="ECO:0000256" key="1">
    <source>
        <dbReference type="ARBA" id="ARBA00001947"/>
    </source>
</evidence>
<keyword evidence="6" id="KW-0479">Metal-binding</keyword>
<feature type="transmembrane region" description="Helical" evidence="13">
    <location>
        <begin position="40"/>
        <end position="59"/>
    </location>
</feature>
<protein>
    <submittedName>
        <fullName evidence="15">M48 family metallopeptidase</fullName>
    </submittedName>
</protein>
<evidence type="ECO:0000256" key="8">
    <source>
        <dbReference type="ARBA" id="ARBA00022833"/>
    </source>
</evidence>
<proteinExistence type="predicted"/>
<dbReference type="CDD" id="cd07328">
    <property type="entry name" value="M48_Ste24p_like"/>
    <property type="match status" value="1"/>
</dbReference>
<evidence type="ECO:0000256" key="11">
    <source>
        <dbReference type="ARBA" id="ARBA00023136"/>
    </source>
</evidence>
<evidence type="ECO:0000256" key="9">
    <source>
        <dbReference type="ARBA" id="ARBA00022989"/>
    </source>
</evidence>
<comment type="subcellular location">
    <subcellularLocation>
        <location evidence="2">Cell membrane</location>
        <topology evidence="2">Multi-pass membrane protein</topology>
    </subcellularLocation>
</comment>
<evidence type="ECO:0000313" key="15">
    <source>
        <dbReference type="EMBL" id="MCD5312947.1"/>
    </source>
</evidence>
<name>A0A9X1ND04_9ACTN</name>
<sequence>MRLRVWASVALLVAFPAVVLGLLCVIAALFLVGVELAGHLGGQVLVLAFPLVAAVLATGRELLRLRAVPPAPGLEVTPEQEPELWDEIDALSEAMGEDPPDRVVLVGEVTAAVTEASGDRELIIGLPLLVGMNRAELRAVIAHEIGHFAHGHTRGSGFVHRSRYFLRATVDNLDEGLVHRLLRAYLNLYDRVSSSVRREHERQADLWSARLAGPHALISALAQLQYTRVAWQRVLGFYGDSMLRDGPRGSLAQALTEVLEESDEDLREAVRRNPRPSSPYDSHPPVPERIALLRRLPEPDPRDVPYLEYPDDPAWSWLLEPGRRMAEVEATQIAPGPAGQATDWATVLTFAGLRRFETTAAQFMSALRQFDRDLPPTLDSVLRVMAAGEGEQVVQPLLRGDIPRQQRDQLARRLLGESLLAAVTTVLGRDERLSFEPDYTPAGPVQIGFLAPDDRWYDWPFDELIQDAVEDSYRVRDLADALIAAEVDLHLPVAAPQQLAEAIAVAAIGWARVVVKGPARHRLKPRGGQDVLVFDEGILAARTPPEGRMNPARAMKFVFTPRSHYQDQVAQRLADLTAEVGEEPQAWAEANDALWLSFREIADAQHRTSWATSGGQVLKLQLRDGSEVKIETANAGLWLNDPDRVIARAIS</sequence>
<evidence type="ECO:0000256" key="12">
    <source>
        <dbReference type="SAM" id="MobiDB-lite"/>
    </source>
</evidence>
<keyword evidence="5 13" id="KW-0812">Transmembrane</keyword>
<dbReference type="GO" id="GO:0046872">
    <property type="term" value="F:metal ion binding"/>
    <property type="evidence" value="ECO:0007669"/>
    <property type="project" value="UniProtKB-KW"/>
</dbReference>
<evidence type="ECO:0000256" key="5">
    <source>
        <dbReference type="ARBA" id="ARBA00022692"/>
    </source>
</evidence>
<evidence type="ECO:0000256" key="6">
    <source>
        <dbReference type="ARBA" id="ARBA00022723"/>
    </source>
</evidence>
<dbReference type="PANTHER" id="PTHR43221">
    <property type="entry name" value="PROTEASE HTPX"/>
    <property type="match status" value="1"/>
</dbReference>
<evidence type="ECO:0000256" key="10">
    <source>
        <dbReference type="ARBA" id="ARBA00023049"/>
    </source>
</evidence>
<dbReference type="Proteomes" id="UP001138997">
    <property type="component" value="Unassembled WGS sequence"/>
</dbReference>
<feature type="domain" description="Peptidase M48" evidence="14">
    <location>
        <begin position="128"/>
        <end position="295"/>
    </location>
</feature>
<keyword evidence="16" id="KW-1185">Reference proteome</keyword>
<accession>A0A9X1ND04</accession>
<evidence type="ECO:0000256" key="4">
    <source>
        <dbReference type="ARBA" id="ARBA00022670"/>
    </source>
</evidence>
<organism evidence="15 16">
    <name type="scientific">Kineosporia babensis</name>
    <dbReference type="NCBI Taxonomy" id="499548"/>
    <lineage>
        <taxon>Bacteria</taxon>
        <taxon>Bacillati</taxon>
        <taxon>Actinomycetota</taxon>
        <taxon>Actinomycetes</taxon>
        <taxon>Kineosporiales</taxon>
        <taxon>Kineosporiaceae</taxon>
        <taxon>Kineosporia</taxon>
    </lineage>
</organism>
<dbReference type="RefSeq" id="WP_231443678.1">
    <property type="nucleotide sequence ID" value="NZ_JAJOMB010000009.1"/>
</dbReference>
<feature type="region of interest" description="Disordered" evidence="12">
    <location>
        <begin position="262"/>
        <end position="287"/>
    </location>
</feature>
<evidence type="ECO:0000313" key="16">
    <source>
        <dbReference type="Proteomes" id="UP001138997"/>
    </source>
</evidence>